<feature type="compositionally biased region" description="Low complexity" evidence="1">
    <location>
        <begin position="713"/>
        <end position="726"/>
    </location>
</feature>
<protein>
    <submittedName>
        <fullName evidence="4">Alpha beta hydrolase family</fullName>
    </submittedName>
</protein>
<feature type="chain" id="PRO_5015846920" evidence="2">
    <location>
        <begin position="24"/>
        <end position="1553"/>
    </location>
</feature>
<dbReference type="PANTHER" id="PTHR11005">
    <property type="entry name" value="LYSOSOMAL ACID LIPASE-RELATED"/>
    <property type="match status" value="1"/>
</dbReference>
<gene>
    <name evidence="4" type="ORF">Rsub_11620</name>
</gene>
<comment type="caution">
    <text evidence="4">The sequence shown here is derived from an EMBL/GenBank/DDBJ whole genome shotgun (WGS) entry which is preliminary data.</text>
</comment>
<organism evidence="4 5">
    <name type="scientific">Raphidocelis subcapitata</name>
    <dbReference type="NCBI Taxonomy" id="307507"/>
    <lineage>
        <taxon>Eukaryota</taxon>
        <taxon>Viridiplantae</taxon>
        <taxon>Chlorophyta</taxon>
        <taxon>core chlorophytes</taxon>
        <taxon>Chlorophyceae</taxon>
        <taxon>CS clade</taxon>
        <taxon>Sphaeropleales</taxon>
        <taxon>Selenastraceae</taxon>
        <taxon>Raphidocelis</taxon>
    </lineage>
</organism>
<dbReference type="FunCoup" id="A0A2V0PPQ7">
    <property type="interactions" value="116"/>
</dbReference>
<dbReference type="OrthoDB" id="9974421at2759"/>
<feature type="compositionally biased region" description="Low complexity" evidence="1">
    <location>
        <begin position="168"/>
        <end position="199"/>
    </location>
</feature>
<keyword evidence="4" id="KW-0378">Hydrolase</keyword>
<evidence type="ECO:0000256" key="2">
    <source>
        <dbReference type="SAM" id="SignalP"/>
    </source>
</evidence>
<feature type="compositionally biased region" description="Basic and acidic residues" evidence="1">
    <location>
        <begin position="1195"/>
        <end position="1207"/>
    </location>
</feature>
<dbReference type="InterPro" id="IPR029058">
    <property type="entry name" value="AB_hydrolase_fold"/>
</dbReference>
<proteinExistence type="predicted"/>
<feature type="region of interest" description="Disordered" evidence="1">
    <location>
        <begin position="161"/>
        <end position="233"/>
    </location>
</feature>
<dbReference type="SUPFAM" id="SSF53474">
    <property type="entry name" value="alpha/beta-Hydrolases"/>
    <property type="match status" value="2"/>
</dbReference>
<dbReference type="Gene3D" id="3.40.50.1820">
    <property type="entry name" value="alpha/beta hydrolase"/>
    <property type="match status" value="2"/>
</dbReference>
<feature type="region of interest" description="Disordered" evidence="1">
    <location>
        <begin position="1175"/>
        <end position="1279"/>
    </location>
</feature>
<feature type="region of interest" description="Disordered" evidence="1">
    <location>
        <begin position="681"/>
        <end position="736"/>
    </location>
</feature>
<dbReference type="EMBL" id="BDRX01000148">
    <property type="protein sequence ID" value="GBF99175.1"/>
    <property type="molecule type" value="Genomic_DNA"/>
</dbReference>
<accession>A0A2V0PPQ7</accession>
<feature type="compositionally biased region" description="Low complexity" evidence="1">
    <location>
        <begin position="1228"/>
        <end position="1238"/>
    </location>
</feature>
<feature type="region of interest" description="Disordered" evidence="1">
    <location>
        <begin position="290"/>
        <end position="456"/>
    </location>
</feature>
<sequence>MLHGVRAALAALVALLHARLVVPLVVWWEGWTDHAEESTKAFIRESFGLVGRALNGAGAWVMSALDASYAETQRRAWRQQQAWQHWWREDRTSTLNALVANVRRASGEVTASALGGAGGSGGAQRVRRPSSGGGGGGGPQADGGAGAEARSSWSLAGLLRRRRGGGSTSADALGAGSGAAPSPRQARAQKQQQQPATNGRPRRLSRSSNGGGSAGGAARRALQQAAGRSASDRGDRAAAFDAAGWWGVHEALARTGLLEDIRLSLEVGVTRAFEGLRWLVRRVTLSLKPAAAARAGTEEAQRPRRVPSSPSKGQPPPLLQLRGRRRPSGVAASVEERQGREADDDGGGGGGGGGGGPRHVRIGGLQSQGSGGVLSGQRSLSPRAQWPRQRAGSGDEADDEEGGEAGQQQEAAWRLRLGRPSPSGSPPPRGRTSSGGGSSEVSSPRQSPAARMGLRSKSFSGLSALAADSRRGRPLHRLRRVRSVGRFSHTPWAVPWEDGVAAEGEFESPTAAVIRMAGYPLMTYTVVTEDGYVLRLERIPRPGAPDVALFMHGVLDTSLTWVSSGVTGSQAFAAWDQGFDVWLGSSRSNPPRVATDPERQGMGYWEYTLNELGIYDAAAQIDKLHEVKMQELGGRDPRLDLRYAAGDLPATPLARRVGPFPPSSGGGAAAGLLPVSGEGLFRGDGAPGMPGRRPPPMGVARSISDQPHPAGAPPALAGAAARAARAQGGGGGDGLRRRILRDWLGGVRRGWSNSSDSGGAAAAAAAAAAAGRVMQGAAAIGTAIGSGLSGLASRTASADRLAAAPADDAPPPPPPPPPPLPPPLAQLPPRHRRPQSDAAAAPSPGAAGGGARLAEPQTPDAVERPALALEGQPQERSSTQDEQQHCIESTDKQQQQQQQWPQPLDLEGAEADGVQSEQRRRKQQELPPRQAAGAMPSPFASSGAQAGPPDAPAPAPAPAAQGFAWRRRSSSNGGSAGGGAGAPALYGPDAASGAGSGGAAQAAATTAVAAAGTVVAGVVIGTVAVAEATRIAASTLANAFRGGGDAAAGGSGSGSGDGTDGGAPAEASLACGEAARAAGGGGDAARLPAAAEAGKPSVADGGAERVVPIRPQSSVAALGLGEAGPSALAARAAAADGDEAPLPPLRRAHSSQAMFTLARASSAGELRASQAGLRGLAPQGGASGSLGGARARGSHSGDEGVDGEARRRTAAAAAAAHLERGPSGRLEAQQPAGQQPGGWRPPSPPEEEEQAWHEPRSQPGSPSRLPTGRSRSVGAPAGVPAAHCGQLGAASLATPRASGAGAREPYNLRVVAHSLGGASVLIYLVMRLRSGAPHRVSRLILLTPAGFHGVVPIVCYPVMALIPVAMAALRLVAGARAAAALYLPTAAARLLTFKFFLDFARLPALGDLLRAAMRLLLGGDRSQWDRAAQLPHYNARSMPAVSLHQGLHFIQLYRTGRFRLYDYGSPAANRARYGHPAPPDVASEYWRLDVPVDICAGAHDGVIPPANVRRHVAAMRAAGVDVSYREFDYGHLDFTFTTRDELRYFVLKRLARK</sequence>
<feature type="compositionally biased region" description="Gly residues" evidence="1">
    <location>
        <begin position="131"/>
        <end position="146"/>
    </location>
</feature>
<feature type="region of interest" description="Disordered" evidence="1">
    <location>
        <begin position="798"/>
        <end position="962"/>
    </location>
</feature>
<feature type="compositionally biased region" description="Gly residues" evidence="1">
    <location>
        <begin position="347"/>
        <end position="357"/>
    </location>
</feature>
<feature type="signal peptide" evidence="2">
    <location>
        <begin position="1"/>
        <end position="23"/>
    </location>
</feature>
<feature type="domain" description="Partial AB-hydrolase lipase" evidence="3">
    <location>
        <begin position="512"/>
        <end position="564"/>
    </location>
</feature>
<name>A0A2V0PPQ7_9CHLO</name>
<dbReference type="STRING" id="307507.A0A2V0PPQ7"/>
<feature type="region of interest" description="Disordered" evidence="1">
    <location>
        <begin position="1045"/>
        <end position="1065"/>
    </location>
</feature>
<feature type="compositionally biased region" description="Low complexity" evidence="1">
    <location>
        <begin position="406"/>
        <end position="422"/>
    </location>
</feature>
<evidence type="ECO:0000313" key="4">
    <source>
        <dbReference type="EMBL" id="GBF99175.1"/>
    </source>
</evidence>
<feature type="compositionally biased region" description="Basic and acidic residues" evidence="1">
    <location>
        <begin position="878"/>
        <end position="891"/>
    </location>
</feature>
<feature type="compositionally biased region" description="Low complexity" evidence="1">
    <location>
        <begin position="798"/>
        <end position="807"/>
    </location>
</feature>
<keyword evidence="2" id="KW-0732">Signal</keyword>
<feature type="compositionally biased region" description="Pro residues" evidence="1">
    <location>
        <begin position="808"/>
        <end position="826"/>
    </location>
</feature>
<feature type="region of interest" description="Disordered" evidence="1">
    <location>
        <begin position="111"/>
        <end position="149"/>
    </location>
</feature>
<dbReference type="GO" id="GO:0016787">
    <property type="term" value="F:hydrolase activity"/>
    <property type="evidence" value="ECO:0007669"/>
    <property type="project" value="UniProtKB-KW"/>
</dbReference>
<reference evidence="4 5" key="1">
    <citation type="journal article" date="2018" name="Sci. Rep.">
        <title>Raphidocelis subcapitata (=Pseudokirchneriella subcapitata) provides an insight into genome evolution and environmental adaptations in the Sphaeropleales.</title>
        <authorList>
            <person name="Suzuki S."/>
            <person name="Yamaguchi H."/>
            <person name="Nakajima N."/>
            <person name="Kawachi M."/>
        </authorList>
    </citation>
    <scope>NUCLEOTIDE SEQUENCE [LARGE SCALE GENOMIC DNA]</scope>
    <source>
        <strain evidence="4 5">NIES-35</strain>
    </source>
</reference>
<dbReference type="GO" id="GO:0006629">
    <property type="term" value="P:lipid metabolic process"/>
    <property type="evidence" value="ECO:0007669"/>
    <property type="project" value="InterPro"/>
</dbReference>
<feature type="compositionally biased region" description="Gly residues" evidence="1">
    <location>
        <begin position="1045"/>
        <end position="1061"/>
    </location>
</feature>
<evidence type="ECO:0000256" key="1">
    <source>
        <dbReference type="SAM" id="MobiDB-lite"/>
    </source>
</evidence>
<feature type="compositionally biased region" description="Low complexity" evidence="1">
    <location>
        <begin position="216"/>
        <end position="229"/>
    </location>
</feature>
<dbReference type="Proteomes" id="UP000247498">
    <property type="component" value="Unassembled WGS sequence"/>
</dbReference>
<evidence type="ECO:0000259" key="3">
    <source>
        <dbReference type="Pfam" id="PF04083"/>
    </source>
</evidence>
<dbReference type="Pfam" id="PF04083">
    <property type="entry name" value="Abhydro_lipase"/>
    <property type="match status" value="1"/>
</dbReference>
<evidence type="ECO:0000313" key="5">
    <source>
        <dbReference type="Proteomes" id="UP000247498"/>
    </source>
</evidence>
<keyword evidence="5" id="KW-1185">Reference proteome</keyword>
<dbReference type="InParanoid" id="A0A2V0PPQ7"/>
<dbReference type="InterPro" id="IPR006693">
    <property type="entry name" value="AB_hydrolase_lipase"/>
</dbReference>